<dbReference type="Proteomes" id="UP000011096">
    <property type="component" value="Unassembled WGS sequence"/>
</dbReference>
<sequence length="76" mass="8410">MTLSCCESLVCGYCTYARDIKCLAKLSEGSSNPVKEIHMLLPIQALACCVLVPQRRRHTMSRALNQVNQIKQAGNT</sequence>
<gene>
    <name evidence="1" type="ORF">CGGC5_v017120</name>
</gene>
<evidence type="ECO:0000313" key="1">
    <source>
        <dbReference type="EMBL" id="KAF4473914.1"/>
    </source>
</evidence>
<evidence type="ECO:0000313" key="2">
    <source>
        <dbReference type="Proteomes" id="UP000011096"/>
    </source>
</evidence>
<reference evidence="1 2" key="1">
    <citation type="submission" date="2012-08" db="EMBL/GenBank/DDBJ databases">
        <authorList>
            <person name="Gan P.H.P."/>
            <person name="Ikeda K."/>
            <person name="Irieda H."/>
            <person name="Narusaka M."/>
            <person name="O'Connell R.J."/>
            <person name="Narusaka Y."/>
            <person name="Takano Y."/>
            <person name="Kubo Y."/>
            <person name="Shirasu K."/>
        </authorList>
    </citation>
    <scope>NUCLEOTIDE SEQUENCE [LARGE SCALE GENOMIC DNA]</scope>
    <source>
        <strain evidence="1 2">Nara gc5</strain>
    </source>
</reference>
<dbReference type="AlphaFoldDB" id="A0A7J6IDL8"/>
<dbReference type="InParanoid" id="A0A7J6IDL8"/>
<proteinExistence type="predicted"/>
<dbReference type="EMBL" id="ANPB02000011">
    <property type="protein sequence ID" value="KAF4473914.1"/>
    <property type="molecule type" value="Genomic_DNA"/>
</dbReference>
<dbReference type="RefSeq" id="XP_066006779.1">
    <property type="nucleotide sequence ID" value="XM_066153770.1"/>
</dbReference>
<reference evidence="1 2" key="2">
    <citation type="submission" date="2020-04" db="EMBL/GenBank/DDBJ databases">
        <title>Genome sequencing and assembly of multiple isolates from the Colletotrichum gloeosporioides species complex.</title>
        <authorList>
            <person name="Gan P."/>
            <person name="Shirasu K."/>
        </authorList>
    </citation>
    <scope>NUCLEOTIDE SEQUENCE [LARGE SCALE GENOMIC DNA]</scope>
    <source>
        <strain evidence="1 2">Nara gc5</strain>
    </source>
</reference>
<name>A0A7J6IDL8_COLFN</name>
<comment type="caution">
    <text evidence="1">The sequence shown here is derived from an EMBL/GenBank/DDBJ whole genome shotgun (WGS) entry which is preliminary data.</text>
</comment>
<accession>A0A7J6IDL8</accession>
<protein>
    <submittedName>
        <fullName evidence="1">Uncharacterized protein</fullName>
    </submittedName>
</protein>
<dbReference type="GeneID" id="90980700"/>
<keyword evidence="2" id="KW-1185">Reference proteome</keyword>
<organism evidence="1 2">
    <name type="scientific">Colletotrichum fructicola (strain Nara gc5)</name>
    <name type="common">Anthracnose fungus</name>
    <name type="synonym">Colletotrichum gloeosporioides (strain Nara gc5)</name>
    <dbReference type="NCBI Taxonomy" id="1213859"/>
    <lineage>
        <taxon>Eukaryota</taxon>
        <taxon>Fungi</taxon>
        <taxon>Dikarya</taxon>
        <taxon>Ascomycota</taxon>
        <taxon>Pezizomycotina</taxon>
        <taxon>Sordariomycetes</taxon>
        <taxon>Hypocreomycetidae</taxon>
        <taxon>Glomerellales</taxon>
        <taxon>Glomerellaceae</taxon>
        <taxon>Colletotrichum</taxon>
        <taxon>Colletotrichum gloeosporioides species complex</taxon>
    </lineage>
</organism>